<gene>
    <name evidence="6" type="ORF">U27_00306</name>
</gene>
<dbReference type="PROSITE" id="PS50112">
    <property type="entry name" value="PAS"/>
    <property type="match status" value="1"/>
</dbReference>
<keyword evidence="2" id="KW-0175">Coiled coil</keyword>
<dbReference type="PANTHER" id="PTHR43156">
    <property type="entry name" value="STAGE II SPORULATION PROTEIN E-RELATED"/>
    <property type="match status" value="1"/>
</dbReference>
<evidence type="ECO:0000259" key="5">
    <source>
        <dbReference type="PROSITE" id="PS50113"/>
    </source>
</evidence>
<evidence type="ECO:0000259" key="4">
    <source>
        <dbReference type="PROSITE" id="PS50112"/>
    </source>
</evidence>
<dbReference type="GO" id="GO:0006355">
    <property type="term" value="P:regulation of DNA-templated transcription"/>
    <property type="evidence" value="ECO:0007669"/>
    <property type="project" value="InterPro"/>
</dbReference>
<dbReference type="InterPro" id="IPR013767">
    <property type="entry name" value="PAS_fold"/>
</dbReference>
<dbReference type="InterPro" id="IPR029016">
    <property type="entry name" value="GAF-like_dom_sf"/>
</dbReference>
<protein>
    <submittedName>
        <fullName evidence="6">Protein serine phosphatase with GAF(S) sensor(S)</fullName>
    </submittedName>
</protein>
<accession>A0A081C754</accession>
<dbReference type="Proteomes" id="UP000030661">
    <property type="component" value="Unassembled WGS sequence"/>
</dbReference>
<dbReference type="SMART" id="SM00091">
    <property type="entry name" value="PAS"/>
    <property type="match status" value="1"/>
</dbReference>
<feature type="transmembrane region" description="Helical" evidence="3">
    <location>
        <begin position="107"/>
        <end position="127"/>
    </location>
</feature>
<dbReference type="GO" id="GO:0016791">
    <property type="term" value="F:phosphatase activity"/>
    <property type="evidence" value="ECO:0007669"/>
    <property type="project" value="TreeGrafter"/>
</dbReference>
<feature type="domain" description="PAC" evidence="5">
    <location>
        <begin position="221"/>
        <end position="271"/>
    </location>
</feature>
<dbReference type="Gene3D" id="3.60.40.10">
    <property type="entry name" value="PPM-type phosphatase domain"/>
    <property type="match status" value="1"/>
</dbReference>
<dbReference type="Pfam" id="PF01590">
    <property type="entry name" value="GAF"/>
    <property type="match status" value="1"/>
</dbReference>
<organism evidence="6">
    <name type="scientific">Vecturithrix granuli</name>
    <dbReference type="NCBI Taxonomy" id="1499967"/>
    <lineage>
        <taxon>Bacteria</taxon>
        <taxon>Candidatus Moduliflexota</taxon>
        <taxon>Candidatus Vecturitrichia</taxon>
        <taxon>Candidatus Vecturitrichales</taxon>
        <taxon>Candidatus Vecturitrichaceae</taxon>
        <taxon>Candidatus Vecturithrix</taxon>
    </lineage>
</organism>
<dbReference type="PROSITE" id="PS50113">
    <property type="entry name" value="PAC"/>
    <property type="match status" value="1"/>
</dbReference>
<feature type="transmembrane region" description="Helical" evidence="3">
    <location>
        <begin position="74"/>
        <end position="95"/>
    </location>
</feature>
<keyword evidence="1" id="KW-0378">Hydrolase</keyword>
<dbReference type="Pfam" id="PF13185">
    <property type="entry name" value="GAF_2"/>
    <property type="match status" value="1"/>
</dbReference>
<keyword evidence="3" id="KW-0472">Membrane</keyword>
<sequence>MMTAGRLLFKQVGQYLRERGFKESKKRPHFDTISTLVLLGFLMALGLLFMTGGGIYWVYIYPPLAFFLKGKRQGMIWTVCLYILILLILLGYRSGFIPTFAYPWREIQQIFFSLTGLSFLILLYEIVRERHEFLLEKQSLEFVHKHVELSKEISERKRTEQALKESEARFHKVTEHTADALLVVDQQNVIRFMNPAAVPLFELQDKTLIGKKFGIPVIEGEPTELEIPHTDGTTSIVEIRSVAIDWENKPAYLESLRDITEHKRIQRALQESQTELEASYHREQERRRLSDTLREVARIVSSTLDQNTVVNIILNQLKNVVVYHRVTVMLLAEMGTLTVVAARDNLLSAATLTSFAIEKYPINASILQSKLPILVPNVADDERWHPSNTTQGIRSFIGSPLLVQEQPIGILAIGRRDETPYTPDDAHTVFAFATQVAIAVYNAQLHAKTQERNRRLALLHEISLAVNSTLDLKTLLTAACQKLVENFQVDHSGVLLFDNNLTYGEVVADFPPQQIIGERIPLERYILSERMIATVKPQAIDDAQHDPAMEQVWVVMRALNIQSILIVPLISQGQVIGSFSLDMTSERRQFNSSEIEIAQTIASQLAMAIKNARLLEAERTRLEHELETARQIQVSLFPPDVPKVMGLDISGFSFPARQIGGDFYNYFVFERQRVGIAVGDVSGKGMQSALMMALSFGLLSIEARSEVLPAALLGILNNELRPHTERNKKNTALAYLQLSPRHEDQWEFSTANAGLIAPLLRKKEGTLEWVDVGGLPLGMVPNLQYHDVHGLLSPGDMLLLMSDGLVEAMSATGEMYGFERLEACLSAVSSQNAQAVHDAILQDMRHFTGDTEVHDDFTLVIVLITSCHNS</sequence>
<dbReference type="SUPFAM" id="SSF81606">
    <property type="entry name" value="PP2C-like"/>
    <property type="match status" value="1"/>
</dbReference>
<dbReference type="InterPro" id="IPR003018">
    <property type="entry name" value="GAF"/>
</dbReference>
<name>A0A081C754_VECG1</name>
<keyword evidence="3" id="KW-1133">Transmembrane helix</keyword>
<keyword evidence="7" id="KW-1185">Reference proteome</keyword>
<dbReference type="eggNOG" id="COG2203">
    <property type="taxonomic scope" value="Bacteria"/>
</dbReference>
<dbReference type="EMBL" id="DF820473">
    <property type="protein sequence ID" value="GAK60409.1"/>
    <property type="molecule type" value="Genomic_DNA"/>
</dbReference>
<dbReference type="SMART" id="SM00065">
    <property type="entry name" value="GAF"/>
    <property type="match status" value="2"/>
</dbReference>
<evidence type="ECO:0000256" key="1">
    <source>
        <dbReference type="ARBA" id="ARBA00022801"/>
    </source>
</evidence>
<dbReference type="InterPro" id="IPR000014">
    <property type="entry name" value="PAS"/>
</dbReference>
<dbReference type="eggNOG" id="COG3829">
    <property type="taxonomic scope" value="Bacteria"/>
</dbReference>
<dbReference type="InterPro" id="IPR035965">
    <property type="entry name" value="PAS-like_dom_sf"/>
</dbReference>
<evidence type="ECO:0000313" key="6">
    <source>
        <dbReference type="EMBL" id="GAK60409.1"/>
    </source>
</evidence>
<dbReference type="InterPro" id="IPR036457">
    <property type="entry name" value="PPM-type-like_dom_sf"/>
</dbReference>
<dbReference type="STRING" id="1499967.U27_00306"/>
<proteinExistence type="predicted"/>
<feature type="coiled-coil region" evidence="2">
    <location>
        <begin position="605"/>
        <end position="632"/>
    </location>
</feature>
<dbReference type="Pfam" id="PF00989">
    <property type="entry name" value="PAS"/>
    <property type="match status" value="1"/>
</dbReference>
<evidence type="ECO:0000256" key="2">
    <source>
        <dbReference type="SAM" id="Coils"/>
    </source>
</evidence>
<dbReference type="Pfam" id="PF07228">
    <property type="entry name" value="SpoIIE"/>
    <property type="match status" value="1"/>
</dbReference>
<dbReference type="InterPro" id="IPR000700">
    <property type="entry name" value="PAS-assoc_C"/>
</dbReference>
<reference evidence="6" key="1">
    <citation type="journal article" date="2015" name="PeerJ">
        <title>First genomic representation of candidate bacterial phylum KSB3 points to enhanced environmental sensing as a trigger of wastewater bulking.</title>
        <authorList>
            <person name="Sekiguchi Y."/>
            <person name="Ohashi A."/>
            <person name="Parks D.H."/>
            <person name="Yamauchi T."/>
            <person name="Tyson G.W."/>
            <person name="Hugenholtz P."/>
        </authorList>
    </citation>
    <scope>NUCLEOTIDE SEQUENCE [LARGE SCALE GENOMIC DNA]</scope>
</reference>
<dbReference type="AlphaFoldDB" id="A0A081C754"/>
<dbReference type="NCBIfam" id="TIGR00229">
    <property type="entry name" value="sensory_box"/>
    <property type="match status" value="1"/>
</dbReference>
<dbReference type="InterPro" id="IPR052016">
    <property type="entry name" value="Bact_Sigma-Reg"/>
</dbReference>
<dbReference type="HOGENOM" id="CLU_321771_0_0_0"/>
<dbReference type="InterPro" id="IPR001932">
    <property type="entry name" value="PPM-type_phosphatase-like_dom"/>
</dbReference>
<feature type="transmembrane region" description="Helical" evidence="3">
    <location>
        <begin position="36"/>
        <end position="62"/>
    </location>
</feature>
<dbReference type="SUPFAM" id="SSF55781">
    <property type="entry name" value="GAF domain-like"/>
    <property type="match status" value="2"/>
</dbReference>
<evidence type="ECO:0000256" key="3">
    <source>
        <dbReference type="SAM" id="Phobius"/>
    </source>
</evidence>
<dbReference type="SUPFAM" id="SSF55785">
    <property type="entry name" value="PYP-like sensor domain (PAS domain)"/>
    <property type="match status" value="1"/>
</dbReference>
<dbReference type="Gene3D" id="3.30.450.20">
    <property type="entry name" value="PAS domain"/>
    <property type="match status" value="2"/>
</dbReference>
<feature type="domain" description="PAS" evidence="4">
    <location>
        <begin position="166"/>
        <end position="211"/>
    </location>
</feature>
<keyword evidence="3" id="KW-0812">Transmembrane</keyword>
<evidence type="ECO:0000313" key="7">
    <source>
        <dbReference type="Proteomes" id="UP000030661"/>
    </source>
</evidence>
<dbReference type="eggNOG" id="COG2208">
    <property type="taxonomic scope" value="Bacteria"/>
</dbReference>
<dbReference type="PANTHER" id="PTHR43156:SF2">
    <property type="entry name" value="STAGE II SPORULATION PROTEIN E"/>
    <property type="match status" value="1"/>
</dbReference>
<dbReference type="Gene3D" id="3.30.450.40">
    <property type="match status" value="2"/>
</dbReference>
<dbReference type="SMART" id="SM00331">
    <property type="entry name" value="PP2C_SIG"/>
    <property type="match status" value="1"/>
</dbReference>